<dbReference type="InterPro" id="IPR002110">
    <property type="entry name" value="Ankyrin_rpt"/>
</dbReference>
<dbReference type="GO" id="GO:0006897">
    <property type="term" value="P:endocytosis"/>
    <property type="evidence" value="ECO:0007669"/>
    <property type="project" value="TreeGrafter"/>
</dbReference>
<accession>A0A1J1HJ46</accession>
<dbReference type="InterPro" id="IPR001841">
    <property type="entry name" value="Znf_RING"/>
</dbReference>
<organism evidence="26 27">
    <name type="scientific">Clunio marinus</name>
    <dbReference type="NCBI Taxonomy" id="568069"/>
    <lineage>
        <taxon>Eukaryota</taxon>
        <taxon>Metazoa</taxon>
        <taxon>Ecdysozoa</taxon>
        <taxon>Arthropoda</taxon>
        <taxon>Hexapoda</taxon>
        <taxon>Insecta</taxon>
        <taxon>Pterygota</taxon>
        <taxon>Neoptera</taxon>
        <taxon>Endopterygota</taxon>
        <taxon>Diptera</taxon>
        <taxon>Nematocera</taxon>
        <taxon>Chironomoidea</taxon>
        <taxon>Chironomidae</taxon>
        <taxon>Clunio</taxon>
    </lineage>
</organism>
<feature type="domain" description="ZZ-type" evidence="24">
    <location>
        <begin position="933"/>
        <end position="985"/>
    </location>
</feature>
<evidence type="ECO:0000256" key="12">
    <source>
        <dbReference type="ARBA" id="ARBA00022786"/>
    </source>
</evidence>
<dbReference type="CDD" id="cd16724">
    <property type="entry name" value="RING-HC_MIB1_rpt1"/>
    <property type="match status" value="1"/>
</dbReference>
<evidence type="ECO:0000256" key="18">
    <source>
        <dbReference type="ARBA" id="ARBA00023136"/>
    </source>
</evidence>
<evidence type="ECO:0000313" key="26">
    <source>
        <dbReference type="EMBL" id="CRK88047.1"/>
    </source>
</evidence>
<evidence type="ECO:0000259" key="23">
    <source>
        <dbReference type="PROSITE" id="PS50089"/>
    </source>
</evidence>
<keyword evidence="16 19" id="KW-0040">ANK repeat</keyword>
<dbReference type="InterPro" id="IPR000433">
    <property type="entry name" value="Znf_ZZ"/>
</dbReference>
<evidence type="ECO:0000256" key="6">
    <source>
        <dbReference type="ARBA" id="ARBA00022490"/>
    </source>
</evidence>
<dbReference type="Pfam" id="PF06701">
    <property type="entry name" value="MIB_HERC2"/>
    <property type="match status" value="1"/>
</dbReference>
<comment type="catalytic activity">
    <reaction evidence="1">
        <text>S-ubiquitinyl-[E2 ubiquitin-conjugating enzyme]-L-cysteine + [acceptor protein]-L-lysine = [E2 ubiquitin-conjugating enzyme]-L-cysteine + N(6)-ubiquitinyl-[acceptor protein]-L-lysine.</text>
        <dbReference type="EC" id="2.3.2.27"/>
    </reaction>
</comment>
<dbReference type="SUPFAM" id="SSF48403">
    <property type="entry name" value="Ankyrin repeat"/>
    <property type="match status" value="1"/>
</dbReference>
<keyword evidence="17" id="KW-0175">Coiled coil</keyword>
<protein>
    <recommendedName>
        <fullName evidence="5">RING-type E3 ubiquitin transferase</fullName>
        <ecNumber evidence="5">2.3.2.27</ecNumber>
    </recommendedName>
</protein>
<dbReference type="PROSITE" id="PS51416">
    <property type="entry name" value="MIB_HERC2"/>
    <property type="match status" value="2"/>
</dbReference>
<dbReference type="EC" id="2.3.2.27" evidence="5"/>
<feature type="transmembrane region" description="Helical" evidence="22">
    <location>
        <begin position="47"/>
        <end position="64"/>
    </location>
</feature>
<evidence type="ECO:0000256" key="10">
    <source>
        <dbReference type="ARBA" id="ARBA00022737"/>
    </source>
</evidence>
<dbReference type="SUPFAM" id="SSF159034">
    <property type="entry name" value="Mib/herc2 domain-like"/>
    <property type="match status" value="2"/>
</dbReference>
<dbReference type="SUPFAM" id="SSF57850">
    <property type="entry name" value="RING/U-box"/>
    <property type="match status" value="1"/>
</dbReference>
<dbReference type="PANTHER" id="PTHR24202:SF53">
    <property type="entry name" value="E3 UBIQUITIN-PROTEIN LIGASE MIB1"/>
    <property type="match status" value="1"/>
</dbReference>
<dbReference type="Pfam" id="PF13920">
    <property type="entry name" value="zf-C3HC4_3"/>
    <property type="match status" value="2"/>
</dbReference>
<dbReference type="UniPathway" id="UPA00143"/>
<evidence type="ECO:0000256" key="8">
    <source>
        <dbReference type="ARBA" id="ARBA00022692"/>
    </source>
</evidence>
<evidence type="ECO:0000256" key="5">
    <source>
        <dbReference type="ARBA" id="ARBA00012483"/>
    </source>
</evidence>
<comment type="pathway">
    <text evidence="4">Protein modification; protein ubiquitination.</text>
</comment>
<keyword evidence="14" id="KW-0914">Notch signaling pathway</keyword>
<evidence type="ECO:0000259" key="24">
    <source>
        <dbReference type="PROSITE" id="PS50135"/>
    </source>
</evidence>
<evidence type="ECO:0000256" key="19">
    <source>
        <dbReference type="PROSITE-ProRule" id="PRU00023"/>
    </source>
</evidence>
<dbReference type="PROSITE" id="PS01357">
    <property type="entry name" value="ZF_ZZ_1"/>
    <property type="match status" value="1"/>
</dbReference>
<dbReference type="InterPro" id="IPR042056">
    <property type="entry name" value="MIB1/2_ZZ"/>
</dbReference>
<dbReference type="SMART" id="SM00248">
    <property type="entry name" value="ANK"/>
    <property type="match status" value="7"/>
</dbReference>
<dbReference type="Pfam" id="PF13637">
    <property type="entry name" value="Ank_4"/>
    <property type="match status" value="1"/>
</dbReference>
<dbReference type="SMART" id="SM00184">
    <property type="entry name" value="RING"/>
    <property type="match status" value="2"/>
</dbReference>
<comment type="subcellular location">
    <subcellularLocation>
        <location evidence="3">Cytoplasm</location>
    </subcellularLocation>
    <subcellularLocation>
        <location evidence="2">Membrane</location>
        <topology evidence="2">Multi-pass membrane protein</topology>
    </subcellularLocation>
</comment>
<dbReference type="PANTHER" id="PTHR24202">
    <property type="entry name" value="E3 UBIQUITIN-PROTEIN LIGASE MIB2"/>
    <property type="match status" value="1"/>
</dbReference>
<feature type="transmembrane region" description="Helical" evidence="22">
    <location>
        <begin position="120"/>
        <end position="139"/>
    </location>
</feature>
<evidence type="ECO:0000256" key="16">
    <source>
        <dbReference type="ARBA" id="ARBA00023043"/>
    </source>
</evidence>
<feature type="compositionally biased region" description="Low complexity" evidence="21">
    <location>
        <begin position="1658"/>
        <end position="1670"/>
    </location>
</feature>
<sequence length="2079" mass="233303">MAYKSSLYYDEFDYENYQEALDYESYEDHITNFNDALSCSFAVSKQIALQLLILLFVNFIYRMIRYANIAEFIKHLSSSLLGYFSTFIFFTTGNFYVCFLVFISYGFLKFLQLIGVKKQGFLVIAFQIVLIFTCEILELDGNVWQHVRGSALIISMKAISVAFDVSSTKIPKLPPIYEYVGYVLCPANTVLGPFTTFASYKNCNRNKFSLNLFSQIIVNSSISIFFIILSSCFLNYLISDNNLKYLLMYRDALNFRSSHYFISFMSSAVLLMSGIDSKMTSNIFGYQVTRPLDIELPRSLIPVVISWNIPIHLWVKSYVFHNLKHFGKFKAIILTYLISSSLHGLNVQLAAVLLSIGIFTFVEYRLRNTLAEILDACVAANKCNLDSTKSCTSKGHKNNTTLYWVKMINFAFGVSTVVLLAYLDMLQSFNRCTVLNKVDYGIISSMRQFSRQMEDQKRKQNHNEQKMYNNVNEGNANKLRKWISVTPEPRQPGLTFTVLDYNILSQQLLEQHSYLYQGHSKHALRWNQRFFTLIGEILYNNPDILCCQEVQNTHLSDIQSRLRSLNYDVIYKKRTGDKPDGCAIFYKRHLFHLIEDHKIEFEQPGIEVDNNNNMTFQWHQNVLNIYNLQLLDRENVAVVCKLSLKTDPSVHFVVATTHLLYNPRRQDIRLAQVQILLAELDRIAKVSNNEEEQKYLPIILSGDFNLQPHSAPYNLIVNGMVNYANLTRRTLSTSGKGTNNQTNGRLLLPIKLGITDECQHVNHEIKLYHSENNKTRTDHDIELTKEIVNLFQTGILKHNFKFSSAYKDSDDYVSTYQDRWILVDYIFYSDAINTQTNGSSLKLLSYLTLPSSEGCRNIGLQIPNTYQGSDHLLLAARFFLEFDGGEGHVGTVRNFESAEEVVVVWDGGTAANYRCAGSYDLRILDSAPTGIKHDGTMCDTCRQQPIYGIRWKCAECNNYDLCSICYHSDKHHLRHRFYRITVPGGDRILMDPRRKSKKIAVRGIFQGARVVRGVDWQWEDQDGGNGRRGKVIEIQDWAATSPRSAAYITWDNGAKNLYRVGYEGMADLKVVNDAKGATVYRDHLPLLGENTATKSHNGFQIGDSVIVDLELEVVQSFQHGHGGWTDGMFECLNNPGKVVGIDEDHDIVVSYPSGNRWTFNPAVLTKMASNATDDSANQFAVGDFVKICSDLERIKILQRGHGEWAEAMIPTLGKVGRVQQIYYDKDLKVEVGNTSWTYNPLAVTKVASSSDGSVSAVAANGERLSAILKKLFEPQVSSDITEELVKAAANGDSAKCEMFLNPNGQVQAPIDHQPTGSPLGDQQEQTNQQSLPSTSSGPTVSTVNQANVNGVFAGHTSLQAASQNGHLDVIKVLLKYNADVEIEDKDGDRAVHHAAFGDEPAVIKLLAQAGADLNARNKRRQTALHIAVNKGHNNVVKTLLELRCHPSLQDSEAIHHAALKGNPTAMKILLSKINRPWIVEEKKDDGYTALHLAALNNHVDIADLLINMGKANLDRQNVNLQTALHLAVERQHVQIVKLLVRKGANLNIPDKDGDTPLHEALRHHTLSQLRQLQDVEGFGKILMGLRNNTDKKASASIACFLAANGADLTVKNRKLQTPLDLCPDPNLCKILIKCYNEKHTEDIETTTMDDKHLSNGMNNENNNQQQTQQTKQVESSDINVDECLLCSEQKRNTVFKPCGHVVSCEACGSRIKKCLICRETVSSREKIDECLVCSDRKASVFFKPCGHMVACDHCAPIMKKCVQCRTAIDQMVPFKVCCGSTGTIAKVVQSIDDHKKDAHILQGTNHNGHNINMNNCNSINNKFSVVATSSSSSSAQSTYNNLSSTSGMHNHNNNSNNNNNLMHSSNLNQATNSTNLASNNAPTTSTITKADQESNVNLFDDMQKLQQQLQDIKEQTMCPKRQSQGAKQEMKHGRMFKKNTATSIKKQTLALRSRDGSIDNPDLLHLVGIYLNEILSLYGKPIVRQPNWILTPAYSNGLIAMGTRFEDDFPQINLGISLGVQDSWVPEGATAISAIIVDEEDNMITMSSGVQIKNGGKLISQNPKNKLTNLSFVKLAFHQ</sequence>
<feature type="transmembrane region" description="Helical" evidence="22">
    <location>
        <begin position="403"/>
        <end position="423"/>
    </location>
</feature>
<dbReference type="Pfam" id="PF03062">
    <property type="entry name" value="MBOAT"/>
    <property type="match status" value="1"/>
</dbReference>
<feature type="domain" description="RING-type" evidence="23">
    <location>
        <begin position="1683"/>
        <end position="1718"/>
    </location>
</feature>
<evidence type="ECO:0000313" key="27">
    <source>
        <dbReference type="Proteomes" id="UP000183832"/>
    </source>
</evidence>
<dbReference type="Gene3D" id="3.60.10.10">
    <property type="entry name" value="Endonuclease/exonuclease/phosphatase"/>
    <property type="match status" value="1"/>
</dbReference>
<evidence type="ECO:0000256" key="14">
    <source>
        <dbReference type="ARBA" id="ARBA00022976"/>
    </source>
</evidence>
<dbReference type="Pfam" id="PF12796">
    <property type="entry name" value="Ank_2"/>
    <property type="match status" value="2"/>
</dbReference>
<dbReference type="Proteomes" id="UP000183832">
    <property type="component" value="Unassembled WGS sequence"/>
</dbReference>
<dbReference type="GO" id="GO:0061630">
    <property type="term" value="F:ubiquitin protein ligase activity"/>
    <property type="evidence" value="ECO:0007669"/>
    <property type="project" value="UniProtKB-EC"/>
</dbReference>
<evidence type="ECO:0000256" key="4">
    <source>
        <dbReference type="ARBA" id="ARBA00004906"/>
    </source>
</evidence>
<dbReference type="EMBL" id="CVRI01000006">
    <property type="protein sequence ID" value="CRK88047.1"/>
    <property type="molecule type" value="Genomic_DNA"/>
</dbReference>
<evidence type="ECO:0000256" key="3">
    <source>
        <dbReference type="ARBA" id="ARBA00004496"/>
    </source>
</evidence>
<name>A0A1J1HJ46_9DIPT</name>
<feature type="domain" description="MIB/HERC2" evidence="25">
    <location>
        <begin position="996"/>
        <end position="1074"/>
    </location>
</feature>
<dbReference type="GO" id="GO:0005737">
    <property type="term" value="C:cytoplasm"/>
    <property type="evidence" value="ECO:0007669"/>
    <property type="project" value="UniProtKB-SubCell"/>
</dbReference>
<feature type="compositionally biased region" description="Polar residues" evidence="21">
    <location>
        <begin position="1314"/>
        <end position="1329"/>
    </location>
</feature>
<dbReference type="InterPro" id="IPR004299">
    <property type="entry name" value="MBOAT_fam"/>
</dbReference>
<dbReference type="Pfam" id="PF00569">
    <property type="entry name" value="ZZ"/>
    <property type="match status" value="1"/>
</dbReference>
<dbReference type="InterPro" id="IPR036770">
    <property type="entry name" value="Ankyrin_rpt-contain_sf"/>
</dbReference>
<feature type="repeat" description="ANK" evidence="19">
    <location>
        <begin position="1485"/>
        <end position="1509"/>
    </location>
</feature>
<dbReference type="OrthoDB" id="2122982at2759"/>
<dbReference type="Gene3D" id="3.30.60.90">
    <property type="match status" value="1"/>
</dbReference>
<dbReference type="InterPro" id="IPR037252">
    <property type="entry name" value="Mib_Herc2_sf"/>
</dbReference>
<keyword evidence="15 22" id="KW-1133">Transmembrane helix</keyword>
<feature type="region of interest" description="Disordered" evidence="21">
    <location>
        <begin position="1304"/>
        <end position="1342"/>
    </location>
</feature>
<feature type="domain" description="MIB/HERC2" evidence="25">
    <location>
        <begin position="857"/>
        <end position="927"/>
    </location>
</feature>
<dbReference type="SUPFAM" id="SSF56219">
    <property type="entry name" value="DNase I-like"/>
    <property type="match status" value="1"/>
</dbReference>
<dbReference type="PROSITE" id="PS50135">
    <property type="entry name" value="ZF_ZZ_2"/>
    <property type="match status" value="1"/>
</dbReference>
<dbReference type="Gene3D" id="2.30.30.40">
    <property type="entry name" value="SH3 Domains"/>
    <property type="match status" value="2"/>
</dbReference>
<feature type="transmembrane region" description="Helical" evidence="22">
    <location>
        <begin position="335"/>
        <end position="362"/>
    </location>
</feature>
<dbReference type="STRING" id="568069.A0A1J1HJ46"/>
<keyword evidence="9" id="KW-0479">Metal-binding</keyword>
<dbReference type="InterPro" id="IPR005135">
    <property type="entry name" value="Endo/exonuclease/phosphatase"/>
</dbReference>
<dbReference type="PROSITE" id="PS50297">
    <property type="entry name" value="ANK_REP_REGION"/>
    <property type="match status" value="5"/>
</dbReference>
<dbReference type="GO" id="GO:0007219">
    <property type="term" value="P:Notch signaling pathway"/>
    <property type="evidence" value="ECO:0007669"/>
    <property type="project" value="UniProtKB-KW"/>
</dbReference>
<evidence type="ECO:0000256" key="21">
    <source>
        <dbReference type="SAM" id="MobiDB-lite"/>
    </source>
</evidence>
<dbReference type="FunFam" id="3.30.60.90:FF:000005">
    <property type="entry name" value="Putative E3 ubiquitin-protein ligase mib1"/>
    <property type="match status" value="1"/>
</dbReference>
<dbReference type="Gene3D" id="1.25.40.20">
    <property type="entry name" value="Ankyrin repeat-containing domain"/>
    <property type="match status" value="2"/>
</dbReference>
<evidence type="ECO:0000256" key="17">
    <source>
        <dbReference type="ARBA" id="ARBA00023054"/>
    </source>
</evidence>
<feature type="repeat" description="ANK" evidence="19">
    <location>
        <begin position="1386"/>
        <end position="1418"/>
    </location>
</feature>
<dbReference type="FunFam" id="2.30.30.40:FF:000054">
    <property type="entry name" value="Putative e3 ubiquitin-protein ligase mind-bomb"/>
    <property type="match status" value="1"/>
</dbReference>
<evidence type="ECO:0000256" key="9">
    <source>
        <dbReference type="ARBA" id="ARBA00022723"/>
    </source>
</evidence>
<feature type="compositionally biased region" description="Low complexity" evidence="21">
    <location>
        <begin position="1330"/>
        <end position="1342"/>
    </location>
</feature>
<evidence type="ECO:0000256" key="20">
    <source>
        <dbReference type="PROSITE-ProRule" id="PRU00228"/>
    </source>
</evidence>
<feature type="domain" description="RING-type" evidence="23">
    <location>
        <begin position="1730"/>
        <end position="1765"/>
    </location>
</feature>
<evidence type="ECO:0000256" key="2">
    <source>
        <dbReference type="ARBA" id="ARBA00004141"/>
    </source>
</evidence>
<keyword evidence="11 20" id="KW-0863">Zinc-finger</keyword>
<dbReference type="CDD" id="cd02339">
    <property type="entry name" value="ZZ_Mind_bomb"/>
    <property type="match status" value="1"/>
</dbReference>
<dbReference type="InterPro" id="IPR043145">
    <property type="entry name" value="Znf_ZZ_sf"/>
</dbReference>
<dbReference type="PROSITE" id="PS50089">
    <property type="entry name" value="ZF_RING_2"/>
    <property type="match status" value="2"/>
</dbReference>
<evidence type="ECO:0000256" key="7">
    <source>
        <dbReference type="ARBA" id="ARBA00022679"/>
    </source>
</evidence>
<keyword evidence="8 22" id="KW-0812">Transmembrane</keyword>
<evidence type="ECO:0000259" key="25">
    <source>
        <dbReference type="PROSITE" id="PS51416"/>
    </source>
</evidence>
<dbReference type="GO" id="GO:0016567">
    <property type="term" value="P:protein ubiquitination"/>
    <property type="evidence" value="ECO:0007669"/>
    <property type="project" value="UniProtKB-UniPathway"/>
</dbReference>
<dbReference type="InterPro" id="IPR036691">
    <property type="entry name" value="Endo/exonu/phosph_ase_sf"/>
</dbReference>
<keyword evidence="13" id="KW-0862">Zinc</keyword>
<evidence type="ECO:0000256" key="1">
    <source>
        <dbReference type="ARBA" id="ARBA00000900"/>
    </source>
</evidence>
<keyword evidence="18 22" id="KW-0472">Membrane</keyword>
<feature type="repeat" description="ANK" evidence="19">
    <location>
        <begin position="1353"/>
        <end position="1385"/>
    </location>
</feature>
<proteinExistence type="predicted"/>
<keyword evidence="7" id="KW-0808">Transferase</keyword>
<dbReference type="Pfam" id="PF03372">
    <property type="entry name" value="Exo_endo_phos"/>
    <property type="match status" value="1"/>
</dbReference>
<keyword evidence="10" id="KW-0677">Repeat</keyword>
<evidence type="ECO:0000256" key="13">
    <source>
        <dbReference type="ARBA" id="ARBA00022833"/>
    </source>
</evidence>
<dbReference type="GO" id="GO:0008270">
    <property type="term" value="F:zinc ion binding"/>
    <property type="evidence" value="ECO:0007669"/>
    <property type="project" value="UniProtKB-KW"/>
</dbReference>
<keyword evidence="12" id="KW-0833">Ubl conjugation pathway</keyword>
<dbReference type="PRINTS" id="PR01415">
    <property type="entry name" value="ANKYRIN"/>
</dbReference>
<feature type="region of interest" description="Disordered" evidence="21">
    <location>
        <begin position="1834"/>
        <end position="1886"/>
    </location>
</feature>
<keyword evidence="27" id="KW-1185">Reference proteome</keyword>
<reference evidence="26 27" key="1">
    <citation type="submission" date="2015-04" db="EMBL/GenBank/DDBJ databases">
        <authorList>
            <person name="Syromyatnikov M.Y."/>
            <person name="Popov V.N."/>
        </authorList>
    </citation>
    <scope>NUCLEOTIDE SEQUENCE [LARGE SCALE GENOMIC DNA]</scope>
</reference>
<feature type="region of interest" description="Disordered" evidence="21">
    <location>
        <begin position="1654"/>
        <end position="1673"/>
    </location>
</feature>
<keyword evidence="6" id="KW-0963">Cytoplasm</keyword>
<dbReference type="InterPro" id="IPR040847">
    <property type="entry name" value="SH3_15"/>
</dbReference>
<dbReference type="GO" id="GO:0016020">
    <property type="term" value="C:membrane"/>
    <property type="evidence" value="ECO:0007669"/>
    <property type="project" value="UniProtKB-SubCell"/>
</dbReference>
<dbReference type="Gene3D" id="3.30.40.10">
    <property type="entry name" value="Zinc/RING finger domain, C3HC4 (zinc finger)"/>
    <property type="match status" value="2"/>
</dbReference>
<dbReference type="SMART" id="SM00291">
    <property type="entry name" value="ZnF_ZZ"/>
    <property type="match status" value="1"/>
</dbReference>
<dbReference type="InterPro" id="IPR013083">
    <property type="entry name" value="Znf_RING/FYVE/PHD"/>
</dbReference>
<dbReference type="InterPro" id="IPR010606">
    <property type="entry name" value="Mib_Herc2"/>
</dbReference>
<gene>
    <name evidence="26" type="ORF">CLUMA_CG001833</name>
</gene>
<evidence type="ECO:0000256" key="22">
    <source>
        <dbReference type="SAM" id="Phobius"/>
    </source>
</evidence>
<evidence type="ECO:0000256" key="11">
    <source>
        <dbReference type="ARBA" id="ARBA00022771"/>
    </source>
</evidence>
<dbReference type="PROSITE" id="PS50088">
    <property type="entry name" value="ANK_REPEAT"/>
    <property type="match status" value="5"/>
</dbReference>
<feature type="transmembrane region" description="Helical" evidence="22">
    <location>
        <begin position="258"/>
        <end position="275"/>
    </location>
</feature>
<evidence type="ECO:0000256" key="15">
    <source>
        <dbReference type="ARBA" id="ARBA00022989"/>
    </source>
</evidence>
<dbReference type="Pfam" id="PF18346">
    <property type="entry name" value="SH3_15"/>
    <property type="match status" value="2"/>
</dbReference>
<dbReference type="CDD" id="cd16725">
    <property type="entry name" value="RING-HC_MIB1_rpt2"/>
    <property type="match status" value="1"/>
</dbReference>
<feature type="transmembrane region" description="Helical" evidence="22">
    <location>
        <begin position="212"/>
        <end position="238"/>
    </location>
</feature>
<feature type="transmembrane region" description="Helical" evidence="22">
    <location>
        <begin position="84"/>
        <end position="108"/>
    </location>
</feature>
<feature type="repeat" description="ANK" evidence="19">
    <location>
        <begin position="1519"/>
        <end position="1551"/>
    </location>
</feature>
<feature type="repeat" description="ANK" evidence="19">
    <location>
        <begin position="1419"/>
        <end position="1451"/>
    </location>
</feature>